<accession>A0A941ETL6</accession>
<sequence length="65" mass="6996">MALTLPIIILLSGTLYLFIHKDGMKFFHALVAMVLGFELSTTIFAGQISSAVHATGHLIGSVFSF</sequence>
<keyword evidence="1" id="KW-1133">Transmembrane helix</keyword>
<keyword evidence="3" id="KW-1185">Reference proteome</keyword>
<proteinExistence type="predicted"/>
<comment type="caution">
    <text evidence="2">The sequence shown here is derived from an EMBL/GenBank/DDBJ whole genome shotgun (WGS) entry which is preliminary data.</text>
</comment>
<evidence type="ECO:0000256" key="1">
    <source>
        <dbReference type="SAM" id="Phobius"/>
    </source>
</evidence>
<evidence type="ECO:0000313" key="3">
    <source>
        <dbReference type="Proteomes" id="UP000675781"/>
    </source>
</evidence>
<keyword evidence="1" id="KW-0812">Transmembrane</keyword>
<dbReference type="RefSeq" id="WP_212531546.1">
    <property type="nucleotide sequence ID" value="NZ_JAGSOG010000179.1"/>
</dbReference>
<reference evidence="2" key="1">
    <citation type="submission" date="2021-04" db="EMBL/GenBank/DDBJ databases">
        <title>Genome based classification of Actinospica acidithermotolerans sp. nov., an actinobacterium isolated from an Indonesian hot spring.</title>
        <authorList>
            <person name="Kusuma A.B."/>
            <person name="Putra K.E."/>
            <person name="Nafisah S."/>
            <person name="Loh J."/>
            <person name="Nouioui I."/>
            <person name="Goodfellow M."/>
        </authorList>
    </citation>
    <scope>NUCLEOTIDE SEQUENCE</scope>
    <source>
        <strain evidence="2">CSCA 57</strain>
    </source>
</reference>
<dbReference type="EMBL" id="JAGSOG010000179">
    <property type="protein sequence ID" value="MBR7837076.1"/>
    <property type="molecule type" value="Genomic_DNA"/>
</dbReference>
<keyword evidence="1" id="KW-0472">Membrane</keyword>
<organism evidence="2 3">
    <name type="scientific">Actinospica durhamensis</name>
    <dbReference type="NCBI Taxonomy" id="1508375"/>
    <lineage>
        <taxon>Bacteria</taxon>
        <taxon>Bacillati</taxon>
        <taxon>Actinomycetota</taxon>
        <taxon>Actinomycetes</taxon>
        <taxon>Catenulisporales</taxon>
        <taxon>Actinospicaceae</taxon>
        <taxon>Actinospica</taxon>
    </lineage>
</organism>
<dbReference type="AlphaFoldDB" id="A0A941ETL6"/>
<protein>
    <submittedName>
        <fullName evidence="2">Uncharacterized protein</fullName>
    </submittedName>
</protein>
<evidence type="ECO:0000313" key="2">
    <source>
        <dbReference type="EMBL" id="MBR7837076.1"/>
    </source>
</evidence>
<name>A0A941ETL6_9ACTN</name>
<gene>
    <name evidence="2" type="ORF">KDL01_27615</name>
</gene>
<feature type="transmembrane region" description="Helical" evidence="1">
    <location>
        <begin position="27"/>
        <end position="46"/>
    </location>
</feature>
<dbReference type="Proteomes" id="UP000675781">
    <property type="component" value="Unassembled WGS sequence"/>
</dbReference>